<evidence type="ECO:0000256" key="1">
    <source>
        <dbReference type="SAM" id="MobiDB-lite"/>
    </source>
</evidence>
<dbReference type="Pfam" id="PF10948">
    <property type="entry name" value="DUF2635"/>
    <property type="match status" value="1"/>
</dbReference>
<organism evidence="2 3">
    <name type="scientific">Agrobacterium tumefaciens str. Kerr 14</name>
    <dbReference type="NCBI Taxonomy" id="1183424"/>
    <lineage>
        <taxon>Bacteria</taxon>
        <taxon>Pseudomonadati</taxon>
        <taxon>Pseudomonadota</taxon>
        <taxon>Alphaproteobacteria</taxon>
        <taxon>Hyphomicrobiales</taxon>
        <taxon>Rhizobiaceae</taxon>
        <taxon>Rhizobium/Agrobacterium group</taxon>
        <taxon>Agrobacterium</taxon>
        <taxon>Agrobacterium tumefaciens complex</taxon>
    </lineage>
</organism>
<gene>
    <name evidence="2" type="ORF">AGR4C_Lc50141</name>
</gene>
<accession>A0A1S7RV17</accession>
<dbReference type="RefSeq" id="WP_080866975.1">
    <property type="nucleotide sequence ID" value="NZ_LT009731.1"/>
</dbReference>
<sequence>MATTKTLIAAEGRTVHLPDGSEWPKEGLPDPNTHFTRRRIADGDLIEKPAGTADLETPAPSDPPQLTQIEEPAETVTETKRSTAKKSEGDK</sequence>
<feature type="region of interest" description="Disordered" evidence="1">
    <location>
        <begin position="1"/>
        <end position="91"/>
    </location>
</feature>
<proteinExistence type="predicted"/>
<protein>
    <recommendedName>
        <fullName evidence="4">DUF2635 domain-containing protein</fullName>
    </recommendedName>
</protein>
<reference evidence="2 3" key="1">
    <citation type="submission" date="2016-01" db="EMBL/GenBank/DDBJ databases">
        <authorList>
            <person name="Oliw E.H."/>
        </authorList>
    </citation>
    <scope>NUCLEOTIDE SEQUENCE [LARGE SCALE GENOMIC DNA]</scope>
    <source>
        <strain evidence="2 3">Kerr 14</strain>
    </source>
</reference>
<evidence type="ECO:0008006" key="4">
    <source>
        <dbReference type="Google" id="ProtNLM"/>
    </source>
</evidence>
<name>A0A1S7RV17_AGRTU</name>
<evidence type="ECO:0000313" key="3">
    <source>
        <dbReference type="Proteomes" id="UP000191897"/>
    </source>
</evidence>
<dbReference type="InterPro" id="IPR024400">
    <property type="entry name" value="DUF2635"/>
</dbReference>
<dbReference type="AlphaFoldDB" id="A0A1S7RV17"/>
<dbReference type="EMBL" id="FBWC01000027">
    <property type="protein sequence ID" value="CUX57986.1"/>
    <property type="molecule type" value="Genomic_DNA"/>
</dbReference>
<evidence type="ECO:0000313" key="2">
    <source>
        <dbReference type="EMBL" id="CUX57986.1"/>
    </source>
</evidence>
<dbReference type="Proteomes" id="UP000191897">
    <property type="component" value="Unassembled WGS sequence"/>
</dbReference>
<feature type="compositionally biased region" description="Basic and acidic residues" evidence="1">
    <location>
        <begin position="77"/>
        <end position="91"/>
    </location>
</feature>